<proteinExistence type="inferred from homology"/>
<dbReference type="AlphaFoldDB" id="A0AA39E7W9"/>
<dbReference type="PANTHER" id="PTHR47003">
    <property type="entry name" value="OS01G0970900 PROTEIN"/>
    <property type="match status" value="1"/>
</dbReference>
<evidence type="ECO:0008006" key="7">
    <source>
        <dbReference type="Google" id="ProtNLM"/>
    </source>
</evidence>
<dbReference type="InterPro" id="IPR044578">
    <property type="entry name" value="BIR6-like"/>
</dbReference>
<comment type="caution">
    <text evidence="5">The sequence shown here is derived from an EMBL/GenBank/DDBJ whole genome shotgun (WGS) entry which is preliminary data.</text>
</comment>
<dbReference type="EMBL" id="JARBHA010000001">
    <property type="protein sequence ID" value="KAJ9708925.1"/>
    <property type="molecule type" value="Genomic_DNA"/>
</dbReference>
<feature type="compositionally biased region" description="Basic residues" evidence="4">
    <location>
        <begin position="468"/>
        <end position="485"/>
    </location>
</feature>
<dbReference type="PANTHER" id="PTHR47003:SF11">
    <property type="entry name" value="PPR SUPERFAMILY PROTEIN"/>
    <property type="match status" value="1"/>
</dbReference>
<dbReference type="Proteomes" id="UP001168098">
    <property type="component" value="Unassembled WGS sequence"/>
</dbReference>
<evidence type="ECO:0000256" key="3">
    <source>
        <dbReference type="PROSITE-ProRule" id="PRU00708"/>
    </source>
</evidence>
<evidence type="ECO:0000256" key="4">
    <source>
        <dbReference type="SAM" id="MobiDB-lite"/>
    </source>
</evidence>
<dbReference type="Gene3D" id="1.25.40.10">
    <property type="entry name" value="Tetratricopeptide repeat domain"/>
    <property type="match status" value="2"/>
</dbReference>
<reference evidence="5 6" key="1">
    <citation type="journal article" date="2023" name="BMC Biotechnol.">
        <title>Vitis rotundifolia cv Carlos genome sequencing.</title>
        <authorList>
            <person name="Huff M."/>
            <person name="Hulse-Kemp A."/>
            <person name="Scheffler B."/>
            <person name="Youngblood R."/>
            <person name="Simpson S."/>
            <person name="Babiker E."/>
            <person name="Staton M."/>
        </authorList>
    </citation>
    <scope>NUCLEOTIDE SEQUENCE [LARGE SCALE GENOMIC DNA]</scope>
    <source>
        <tissue evidence="5">Leaf</tissue>
    </source>
</reference>
<evidence type="ECO:0000256" key="2">
    <source>
        <dbReference type="ARBA" id="ARBA00022737"/>
    </source>
</evidence>
<organism evidence="5 6">
    <name type="scientific">Vitis rotundifolia</name>
    <name type="common">Muscadine grape</name>
    <dbReference type="NCBI Taxonomy" id="103349"/>
    <lineage>
        <taxon>Eukaryota</taxon>
        <taxon>Viridiplantae</taxon>
        <taxon>Streptophyta</taxon>
        <taxon>Embryophyta</taxon>
        <taxon>Tracheophyta</taxon>
        <taxon>Spermatophyta</taxon>
        <taxon>Magnoliopsida</taxon>
        <taxon>eudicotyledons</taxon>
        <taxon>Gunneridae</taxon>
        <taxon>Pentapetalae</taxon>
        <taxon>rosids</taxon>
        <taxon>Vitales</taxon>
        <taxon>Vitaceae</taxon>
        <taxon>Viteae</taxon>
        <taxon>Vitis</taxon>
    </lineage>
</organism>
<feature type="repeat" description="PPR" evidence="3">
    <location>
        <begin position="287"/>
        <end position="321"/>
    </location>
</feature>
<feature type="region of interest" description="Disordered" evidence="4">
    <location>
        <begin position="461"/>
        <end position="485"/>
    </location>
</feature>
<dbReference type="PROSITE" id="PS51375">
    <property type="entry name" value="PPR"/>
    <property type="match status" value="2"/>
</dbReference>
<dbReference type="InterPro" id="IPR011990">
    <property type="entry name" value="TPR-like_helical_dom_sf"/>
</dbReference>
<name>A0AA39E7W9_VITRO</name>
<comment type="similarity">
    <text evidence="1">Belongs to the PPR family. P subfamily.</text>
</comment>
<dbReference type="FunFam" id="1.25.40.10:FF:000910">
    <property type="entry name" value="Pentatricopeptide repeat-containing protein At5g14080"/>
    <property type="match status" value="1"/>
</dbReference>
<evidence type="ECO:0000313" key="5">
    <source>
        <dbReference type="EMBL" id="KAJ9708925.1"/>
    </source>
</evidence>
<sequence length="485" mass="55035">MWLLKSKWKSFSLQSINTQNPRRLPLNLFSTMPLGPSPVLQELCNVVSNGVGSLDDLEASLDRLDASFTSSLISQILDTCKNEAPTRRLLRFFLWSSKKFKCKLEDDDFNYAIQVFAEKKDLKAIDILVSDLSNEGREMKAQTFGIVAETLVSLGREDDALGLFKNLDKFKCSYDSVTVTAIVNALCSKGHARRAEGVVRHHKDKILGVKPCIYRSLFYGWSEQKNVKEARRILKEMKSVGIMPDLFCYNTFLRCLCERNLKSNPSGLVPEALNVMMEMRSNRITPTSISYNILLSCLGRTRRVKESCRILDLMKRLGCSPDWVSYYLVARVLYLTGRFGKGNQIVDEMIEEGLVPDRKFYYDLIGVLCGVERVNYALEMFVRMKRSSLGGYGPVYDVLIPKLCRSGDFEKGRELWEEATRVGVLLHCSSEVLDPSITKVFKPARKDEEVCTMSRTLVQEAKAVRNGNKNKNKKNKNKKKSAAPS</sequence>
<keyword evidence="2" id="KW-0677">Repeat</keyword>
<keyword evidence="6" id="KW-1185">Reference proteome</keyword>
<dbReference type="Pfam" id="PF13041">
    <property type="entry name" value="PPR_2"/>
    <property type="match status" value="2"/>
</dbReference>
<evidence type="ECO:0000313" key="6">
    <source>
        <dbReference type="Proteomes" id="UP001168098"/>
    </source>
</evidence>
<protein>
    <recommendedName>
        <fullName evidence="7">Pentatricopeptide repeat-containing protein</fullName>
    </recommendedName>
</protein>
<feature type="repeat" description="PPR" evidence="3">
    <location>
        <begin position="210"/>
        <end position="244"/>
    </location>
</feature>
<gene>
    <name evidence="5" type="ORF">PVL29_000761</name>
</gene>
<accession>A0AA39E7W9</accession>
<evidence type="ECO:0000256" key="1">
    <source>
        <dbReference type="ARBA" id="ARBA00007626"/>
    </source>
</evidence>
<dbReference type="Pfam" id="PF01535">
    <property type="entry name" value="PPR"/>
    <property type="match status" value="1"/>
</dbReference>
<dbReference type="InterPro" id="IPR002885">
    <property type="entry name" value="PPR_rpt"/>
</dbReference>
<dbReference type="GO" id="GO:0008380">
    <property type="term" value="P:RNA splicing"/>
    <property type="evidence" value="ECO:0007669"/>
    <property type="project" value="InterPro"/>
</dbReference>
<dbReference type="NCBIfam" id="TIGR00756">
    <property type="entry name" value="PPR"/>
    <property type="match status" value="2"/>
</dbReference>